<evidence type="ECO:0000313" key="1">
    <source>
        <dbReference type="EMBL" id="KAG0424079.1"/>
    </source>
</evidence>
<sequence length="52" mass="5972">LRSSDSSGIQVEDVLLRNDYRPRSFRNRNVIDDIFSGKDGKFVPALFDLERG</sequence>
<accession>A0AC60PSX3</accession>
<dbReference type="Proteomes" id="UP000805193">
    <property type="component" value="Unassembled WGS sequence"/>
</dbReference>
<dbReference type="EMBL" id="JABSTQ010010019">
    <property type="protein sequence ID" value="KAG0424079.1"/>
    <property type="molecule type" value="Genomic_DNA"/>
</dbReference>
<reference evidence="1 2" key="1">
    <citation type="journal article" date="2020" name="Cell">
        <title>Large-Scale Comparative Analyses of Tick Genomes Elucidate Their Genetic Diversity and Vector Capacities.</title>
        <authorList>
            <consortium name="Tick Genome and Microbiome Consortium (TIGMIC)"/>
            <person name="Jia N."/>
            <person name="Wang J."/>
            <person name="Shi W."/>
            <person name="Du L."/>
            <person name="Sun Y."/>
            <person name="Zhan W."/>
            <person name="Jiang J.F."/>
            <person name="Wang Q."/>
            <person name="Zhang B."/>
            <person name="Ji P."/>
            <person name="Bell-Sakyi L."/>
            <person name="Cui X.M."/>
            <person name="Yuan T.T."/>
            <person name="Jiang B.G."/>
            <person name="Yang W.F."/>
            <person name="Lam T.T."/>
            <person name="Chang Q.C."/>
            <person name="Ding S.J."/>
            <person name="Wang X.J."/>
            <person name="Zhu J.G."/>
            <person name="Ruan X.D."/>
            <person name="Zhao L."/>
            <person name="Wei J.T."/>
            <person name="Ye R.Z."/>
            <person name="Que T.C."/>
            <person name="Du C.H."/>
            <person name="Zhou Y.H."/>
            <person name="Cheng J.X."/>
            <person name="Dai P.F."/>
            <person name="Guo W.B."/>
            <person name="Han X.H."/>
            <person name="Huang E.J."/>
            <person name="Li L.F."/>
            <person name="Wei W."/>
            <person name="Gao Y.C."/>
            <person name="Liu J.Z."/>
            <person name="Shao H.Z."/>
            <person name="Wang X."/>
            <person name="Wang C.C."/>
            <person name="Yang T.C."/>
            <person name="Huo Q.B."/>
            <person name="Li W."/>
            <person name="Chen H.Y."/>
            <person name="Chen S.E."/>
            <person name="Zhou L.G."/>
            <person name="Ni X.B."/>
            <person name="Tian J.H."/>
            <person name="Sheng Y."/>
            <person name="Liu T."/>
            <person name="Pan Y.S."/>
            <person name="Xia L.Y."/>
            <person name="Li J."/>
            <person name="Zhao F."/>
            <person name="Cao W.C."/>
        </authorList>
    </citation>
    <scope>NUCLEOTIDE SEQUENCE [LARGE SCALE GENOMIC DNA]</scope>
    <source>
        <strain evidence="1">Iper-2018</strain>
    </source>
</reference>
<organism evidence="1 2">
    <name type="scientific">Ixodes persulcatus</name>
    <name type="common">Taiga tick</name>
    <dbReference type="NCBI Taxonomy" id="34615"/>
    <lineage>
        <taxon>Eukaryota</taxon>
        <taxon>Metazoa</taxon>
        <taxon>Ecdysozoa</taxon>
        <taxon>Arthropoda</taxon>
        <taxon>Chelicerata</taxon>
        <taxon>Arachnida</taxon>
        <taxon>Acari</taxon>
        <taxon>Parasitiformes</taxon>
        <taxon>Ixodida</taxon>
        <taxon>Ixodoidea</taxon>
        <taxon>Ixodidae</taxon>
        <taxon>Ixodinae</taxon>
        <taxon>Ixodes</taxon>
    </lineage>
</organism>
<comment type="caution">
    <text evidence="1">The sequence shown here is derived from an EMBL/GenBank/DDBJ whole genome shotgun (WGS) entry which is preliminary data.</text>
</comment>
<evidence type="ECO:0000313" key="2">
    <source>
        <dbReference type="Proteomes" id="UP000805193"/>
    </source>
</evidence>
<protein>
    <submittedName>
        <fullName evidence="1">Uncharacterized protein</fullName>
    </submittedName>
</protein>
<feature type="non-terminal residue" evidence="1">
    <location>
        <position position="1"/>
    </location>
</feature>
<gene>
    <name evidence="1" type="ORF">HPB47_000169</name>
</gene>
<name>A0AC60PSX3_IXOPE</name>
<proteinExistence type="predicted"/>
<keyword evidence="2" id="KW-1185">Reference proteome</keyword>